<dbReference type="RefSeq" id="WP_079643114.1">
    <property type="nucleotide sequence ID" value="NZ_FUZF01000008.1"/>
</dbReference>
<proteinExistence type="predicted"/>
<dbReference type="STRING" id="1513896.SAMN05660841_02152"/>
<dbReference type="AlphaFoldDB" id="A0A1T5DTP3"/>
<name>A0A1T5DTP3_9SPHI</name>
<keyword evidence="2" id="KW-1185">Reference proteome</keyword>
<reference evidence="2" key="1">
    <citation type="submission" date="2017-02" db="EMBL/GenBank/DDBJ databases">
        <authorList>
            <person name="Varghese N."/>
            <person name="Submissions S."/>
        </authorList>
    </citation>
    <scope>NUCLEOTIDE SEQUENCE [LARGE SCALE GENOMIC DNA]</scope>
    <source>
        <strain evidence="2">DSM 24091</strain>
    </source>
</reference>
<organism evidence="1 2">
    <name type="scientific">Sphingobacterium nematocida</name>
    <dbReference type="NCBI Taxonomy" id="1513896"/>
    <lineage>
        <taxon>Bacteria</taxon>
        <taxon>Pseudomonadati</taxon>
        <taxon>Bacteroidota</taxon>
        <taxon>Sphingobacteriia</taxon>
        <taxon>Sphingobacteriales</taxon>
        <taxon>Sphingobacteriaceae</taxon>
        <taxon>Sphingobacterium</taxon>
    </lineage>
</organism>
<dbReference type="Proteomes" id="UP000190150">
    <property type="component" value="Unassembled WGS sequence"/>
</dbReference>
<accession>A0A1T5DTP3</accession>
<gene>
    <name evidence="1" type="ORF">SAMN05660841_02152</name>
</gene>
<evidence type="ECO:0000313" key="1">
    <source>
        <dbReference type="EMBL" id="SKB74763.1"/>
    </source>
</evidence>
<dbReference type="OrthoDB" id="653988at2"/>
<evidence type="ECO:0000313" key="2">
    <source>
        <dbReference type="Proteomes" id="UP000190150"/>
    </source>
</evidence>
<protein>
    <submittedName>
        <fullName evidence="1">Uncharacterized protein</fullName>
    </submittedName>
</protein>
<sequence length="189" mass="22983">MHEIEPYYQWRHDYIASEDEKSPFFGTIYSEFEFDKQIYNFLLHPQWDDFGSQTLYLKILYVDYEHGYTIIEFIGEWNDAIYNDIMLLKREIIDVLIQEGITKYILIGENVLNFHASDDSYYEEWFQDIEDGWIAGLHFREHVIQEFQGANIDYYINFGGLLNEIPWRSLKPKQLYHHIREYLQRRLGV</sequence>
<dbReference type="EMBL" id="FUZF01000008">
    <property type="protein sequence ID" value="SKB74763.1"/>
    <property type="molecule type" value="Genomic_DNA"/>
</dbReference>